<evidence type="ECO:0000256" key="1">
    <source>
        <dbReference type="SAM" id="Phobius"/>
    </source>
</evidence>
<keyword evidence="1" id="KW-0472">Membrane</keyword>
<keyword evidence="1" id="KW-1133">Transmembrane helix</keyword>
<accession>A0A1G2T0D9</accession>
<feature type="transmembrane region" description="Helical" evidence="1">
    <location>
        <begin position="14"/>
        <end position="38"/>
    </location>
</feature>
<protein>
    <submittedName>
        <fullName evidence="2">Uncharacterized protein</fullName>
    </submittedName>
</protein>
<keyword evidence="1" id="KW-0812">Transmembrane</keyword>
<name>A0A1G2T0D9_9BACT</name>
<feature type="transmembrane region" description="Helical" evidence="1">
    <location>
        <begin position="86"/>
        <end position="112"/>
    </location>
</feature>
<organism evidence="2 3">
    <name type="scientific">Candidatus Zambryskibacteria bacterium RIFCSPHIGHO2_01_FULL_44_22b</name>
    <dbReference type="NCBI Taxonomy" id="1802737"/>
    <lineage>
        <taxon>Bacteria</taxon>
        <taxon>Candidatus Zambryskiibacteriota</taxon>
    </lineage>
</organism>
<proteinExistence type="predicted"/>
<comment type="caution">
    <text evidence="2">The sequence shown here is derived from an EMBL/GenBank/DDBJ whole genome shotgun (WGS) entry which is preliminary data.</text>
</comment>
<dbReference type="AlphaFoldDB" id="A0A1G2T0D9"/>
<sequence length="116" mass="13241">MAGGVKMYQGHFDIVRFALFWGLTLFVILFTIGLPWIVSKGFRSFHSAFLLTSMGFGISVEAEDGRIDYFCCSHVNHHFMALSRYLAWRGATILLLLIFFQKLVLKIILGIVQHLN</sequence>
<evidence type="ECO:0000313" key="2">
    <source>
        <dbReference type="EMBL" id="OHA90756.1"/>
    </source>
</evidence>
<dbReference type="Proteomes" id="UP000178538">
    <property type="component" value="Unassembled WGS sequence"/>
</dbReference>
<evidence type="ECO:0000313" key="3">
    <source>
        <dbReference type="Proteomes" id="UP000178538"/>
    </source>
</evidence>
<reference evidence="2 3" key="1">
    <citation type="journal article" date="2016" name="Nat. Commun.">
        <title>Thousands of microbial genomes shed light on interconnected biogeochemical processes in an aquifer system.</title>
        <authorList>
            <person name="Anantharaman K."/>
            <person name="Brown C.T."/>
            <person name="Hug L.A."/>
            <person name="Sharon I."/>
            <person name="Castelle C.J."/>
            <person name="Probst A.J."/>
            <person name="Thomas B.C."/>
            <person name="Singh A."/>
            <person name="Wilkins M.J."/>
            <person name="Karaoz U."/>
            <person name="Brodie E.L."/>
            <person name="Williams K.H."/>
            <person name="Hubbard S.S."/>
            <person name="Banfield J.F."/>
        </authorList>
    </citation>
    <scope>NUCLEOTIDE SEQUENCE [LARGE SCALE GENOMIC DNA]</scope>
</reference>
<gene>
    <name evidence="2" type="ORF">A2832_01375</name>
</gene>
<dbReference type="EMBL" id="MHVG01000016">
    <property type="protein sequence ID" value="OHA90756.1"/>
    <property type="molecule type" value="Genomic_DNA"/>
</dbReference>